<name>A0ABQ7LQ43_BRACM</name>
<organism evidence="2 3">
    <name type="scientific">Brassica rapa subsp. trilocularis</name>
    <dbReference type="NCBI Taxonomy" id="1813537"/>
    <lineage>
        <taxon>Eukaryota</taxon>
        <taxon>Viridiplantae</taxon>
        <taxon>Streptophyta</taxon>
        <taxon>Embryophyta</taxon>
        <taxon>Tracheophyta</taxon>
        <taxon>Spermatophyta</taxon>
        <taxon>Magnoliopsida</taxon>
        <taxon>eudicotyledons</taxon>
        <taxon>Gunneridae</taxon>
        <taxon>Pentapetalae</taxon>
        <taxon>rosids</taxon>
        <taxon>malvids</taxon>
        <taxon>Brassicales</taxon>
        <taxon>Brassicaceae</taxon>
        <taxon>Brassiceae</taxon>
        <taxon>Brassica</taxon>
    </lineage>
</organism>
<dbReference type="EMBL" id="JADBGQ010000007">
    <property type="protein sequence ID" value="KAG5388688.1"/>
    <property type="molecule type" value="Genomic_DNA"/>
</dbReference>
<feature type="compositionally biased region" description="Acidic residues" evidence="1">
    <location>
        <begin position="10"/>
        <end position="22"/>
    </location>
</feature>
<keyword evidence="3" id="KW-1185">Reference proteome</keyword>
<feature type="region of interest" description="Disordered" evidence="1">
    <location>
        <begin position="37"/>
        <end position="73"/>
    </location>
</feature>
<proteinExistence type="predicted"/>
<protein>
    <recommendedName>
        <fullName evidence="4">Biogenesis of lysosome-related organelles complex 1 subunit 3</fullName>
    </recommendedName>
</protein>
<evidence type="ECO:0000313" key="2">
    <source>
        <dbReference type="EMBL" id="KAG5388688.1"/>
    </source>
</evidence>
<feature type="region of interest" description="Disordered" evidence="1">
    <location>
        <begin position="1"/>
        <end position="22"/>
    </location>
</feature>
<evidence type="ECO:0008006" key="4">
    <source>
        <dbReference type="Google" id="ProtNLM"/>
    </source>
</evidence>
<feature type="compositionally biased region" description="Basic and acidic residues" evidence="1">
    <location>
        <begin position="40"/>
        <end position="73"/>
    </location>
</feature>
<sequence>MDFKRTSIDDTTDTSSDESIEETIDTSLLELIDTTGPEAVDLHDQHPELSEPSFTRRYDETYSPHKEKAKSRLDQAFTENQKIAANLGGKIDLVHCELIKLFEIISEHIKRLDSPLAQIAIAKEGRRTSSRKN</sequence>
<evidence type="ECO:0000256" key="1">
    <source>
        <dbReference type="SAM" id="MobiDB-lite"/>
    </source>
</evidence>
<reference evidence="2 3" key="1">
    <citation type="submission" date="2021-03" db="EMBL/GenBank/DDBJ databases">
        <authorList>
            <person name="King G.J."/>
            <person name="Bancroft I."/>
            <person name="Baten A."/>
            <person name="Bloomfield J."/>
            <person name="Borpatragohain P."/>
            <person name="He Z."/>
            <person name="Irish N."/>
            <person name="Irwin J."/>
            <person name="Liu K."/>
            <person name="Mauleon R.P."/>
            <person name="Moore J."/>
            <person name="Morris R."/>
            <person name="Ostergaard L."/>
            <person name="Wang B."/>
            <person name="Wells R."/>
        </authorList>
    </citation>
    <scope>NUCLEOTIDE SEQUENCE [LARGE SCALE GENOMIC DNA]</scope>
    <source>
        <strain evidence="2">R-o-18</strain>
        <tissue evidence="2">Leaf</tissue>
    </source>
</reference>
<gene>
    <name evidence="2" type="primary">A08p009990.1_BraROA</name>
    <name evidence="2" type="ORF">IGI04_030229</name>
</gene>
<evidence type="ECO:0000313" key="3">
    <source>
        <dbReference type="Proteomes" id="UP000823674"/>
    </source>
</evidence>
<accession>A0ABQ7LQ43</accession>
<comment type="caution">
    <text evidence="2">The sequence shown here is derived from an EMBL/GenBank/DDBJ whole genome shotgun (WGS) entry which is preliminary data.</text>
</comment>
<dbReference type="Proteomes" id="UP000823674">
    <property type="component" value="Chromosome A08"/>
</dbReference>